<dbReference type="SUPFAM" id="SSF52540">
    <property type="entry name" value="P-loop containing nucleoside triphosphate hydrolases"/>
    <property type="match status" value="1"/>
</dbReference>
<dbReference type="EMBL" id="CAKMTQ010000074">
    <property type="protein sequence ID" value="CAH1542562.1"/>
    <property type="molecule type" value="Genomic_DNA"/>
</dbReference>
<evidence type="ECO:0000256" key="3">
    <source>
        <dbReference type="ARBA" id="ARBA00023015"/>
    </source>
</evidence>
<evidence type="ECO:0000256" key="1">
    <source>
        <dbReference type="ARBA" id="ARBA00022741"/>
    </source>
</evidence>
<evidence type="ECO:0000256" key="5">
    <source>
        <dbReference type="ARBA" id="ARBA00023163"/>
    </source>
</evidence>
<keyword evidence="2" id="KW-0067">ATP-binding</keyword>
<dbReference type="InterPro" id="IPR009057">
    <property type="entry name" value="Homeodomain-like_sf"/>
</dbReference>
<dbReference type="InterPro" id="IPR058031">
    <property type="entry name" value="AAA_lid_NorR"/>
</dbReference>
<dbReference type="RefSeq" id="WP_409932226.1">
    <property type="nucleotide sequence ID" value="NZ_CAKMTQ010000074.1"/>
</dbReference>
<dbReference type="Gene3D" id="3.30.450.40">
    <property type="match status" value="1"/>
</dbReference>
<protein>
    <submittedName>
        <fullName evidence="7">Sigma-54 factor interaction domain-containing protein</fullName>
    </submittedName>
</protein>
<dbReference type="Gene3D" id="3.40.50.300">
    <property type="entry name" value="P-loop containing nucleotide triphosphate hydrolases"/>
    <property type="match status" value="1"/>
</dbReference>
<proteinExistence type="predicted"/>
<dbReference type="Proteomes" id="UP001295420">
    <property type="component" value="Unassembled WGS sequence"/>
</dbReference>
<evidence type="ECO:0000259" key="6">
    <source>
        <dbReference type="PROSITE" id="PS50045"/>
    </source>
</evidence>
<evidence type="ECO:0000313" key="8">
    <source>
        <dbReference type="Proteomes" id="UP001295420"/>
    </source>
</evidence>
<dbReference type="InterPro" id="IPR027417">
    <property type="entry name" value="P-loop_NTPase"/>
</dbReference>
<keyword evidence="3" id="KW-0805">Transcription regulation</keyword>
<gene>
    <name evidence="7" type="ORF">THF1D04_80113</name>
</gene>
<dbReference type="GO" id="GO:0043565">
    <property type="term" value="F:sequence-specific DNA binding"/>
    <property type="evidence" value="ECO:0007669"/>
    <property type="project" value="InterPro"/>
</dbReference>
<dbReference type="GO" id="GO:0006355">
    <property type="term" value="P:regulation of DNA-templated transcription"/>
    <property type="evidence" value="ECO:0007669"/>
    <property type="project" value="InterPro"/>
</dbReference>
<dbReference type="PROSITE" id="PS50045">
    <property type="entry name" value="SIGMA54_INTERACT_4"/>
    <property type="match status" value="1"/>
</dbReference>
<dbReference type="InterPro" id="IPR002197">
    <property type="entry name" value="HTH_Fis"/>
</dbReference>
<keyword evidence="5" id="KW-0804">Transcription</keyword>
<feature type="domain" description="Sigma-54 factor interaction" evidence="6">
    <location>
        <begin position="374"/>
        <end position="518"/>
    </location>
</feature>
<evidence type="ECO:0000313" key="7">
    <source>
        <dbReference type="EMBL" id="CAH1542562.1"/>
    </source>
</evidence>
<dbReference type="Gene3D" id="1.10.8.60">
    <property type="match status" value="1"/>
</dbReference>
<organism evidence="7 8">
    <name type="scientific">Vibrio owensii</name>
    <dbReference type="NCBI Taxonomy" id="696485"/>
    <lineage>
        <taxon>Bacteria</taxon>
        <taxon>Pseudomonadati</taxon>
        <taxon>Pseudomonadota</taxon>
        <taxon>Gammaproteobacteria</taxon>
        <taxon>Vibrionales</taxon>
        <taxon>Vibrionaceae</taxon>
        <taxon>Vibrio</taxon>
    </lineage>
</organism>
<dbReference type="InterPro" id="IPR002078">
    <property type="entry name" value="Sigma_54_int"/>
</dbReference>
<evidence type="ECO:0000256" key="4">
    <source>
        <dbReference type="ARBA" id="ARBA00023125"/>
    </source>
</evidence>
<comment type="caution">
    <text evidence="7">The sequence shown here is derived from an EMBL/GenBank/DDBJ whole genome shotgun (WGS) entry which is preliminary data.</text>
</comment>
<accession>A0AAU9QCH1</accession>
<dbReference type="PANTHER" id="PTHR32071:SF117">
    <property type="entry name" value="PTS-DEPENDENT DIHYDROXYACETONE KINASE OPERON REGULATORY PROTEIN-RELATED"/>
    <property type="match status" value="1"/>
</dbReference>
<reference evidence="7" key="1">
    <citation type="submission" date="2022-01" db="EMBL/GenBank/DDBJ databases">
        <authorList>
            <person name="Lagorce A."/>
        </authorList>
    </citation>
    <scope>NUCLEOTIDE SEQUENCE</scope>
    <source>
        <strain evidence="7">Th15_F1_D04</strain>
    </source>
</reference>
<dbReference type="PANTHER" id="PTHR32071">
    <property type="entry name" value="TRANSCRIPTIONAL REGULATORY PROTEIN"/>
    <property type="match status" value="1"/>
</dbReference>
<dbReference type="PRINTS" id="PR01590">
    <property type="entry name" value="HTHFIS"/>
</dbReference>
<dbReference type="Pfam" id="PF02954">
    <property type="entry name" value="HTH_8"/>
    <property type="match status" value="1"/>
</dbReference>
<name>A0AAU9QCH1_9VIBR</name>
<dbReference type="AlphaFoldDB" id="A0AAU9QCH1"/>
<evidence type="ECO:0000256" key="2">
    <source>
        <dbReference type="ARBA" id="ARBA00022840"/>
    </source>
</evidence>
<dbReference type="GO" id="GO:0005524">
    <property type="term" value="F:ATP binding"/>
    <property type="evidence" value="ECO:0007669"/>
    <property type="project" value="UniProtKB-KW"/>
</dbReference>
<keyword evidence="1" id="KW-0547">Nucleotide-binding</keyword>
<dbReference type="Gene3D" id="1.10.10.60">
    <property type="entry name" value="Homeodomain-like"/>
    <property type="match status" value="1"/>
</dbReference>
<sequence>MRRTNHRYKKWQLHTKNQWPTRAVENDPLVQMWWTDRHLNAFEWEEQTFIATAEWNKTEQQAKSYIDYLQCSELCAHLDHGWAWVLLNREGRVVHLQASSDMGEKVESLGISKGFSFAKEHIGTTAFSLAQSQQSLVTLYSYETYMKALHNFSSVCIQAANCQHGYYVLLLLEAEDEEMLIHLSSQVSRITQRPSSNLRHLSLFEQVIDSLDKMLLVFDANGDVIYKNQLAELQSNNRGLLAAGRQVFTFSELLSVDGKGEFKRHLPDRIVSLSVTLHPLGKECACFVSLTSEPLENDEWKRDVVGEIINKDSFLDKVVAQRPKSGLRLLVNAEVGSGERYVVRFIRRKLKEKQLYHIDCMAGFNVSIVTPNIKKTFVELFQNANEHILHIENIDHLSADLQAVLLKCLSSGVIEDEQGLLTPIHIDLVCSASRKSDWQQSRTSRMLFYMLSANQLDLKPLHNDTERLEQAIHSTLATIGFREQRLVSIDKAAMGSLLKYRWPGNFLELFQVIENALLVSNDGLITSDLLPDRFIDRDNLIPTMTPVRDAERNVIISAWREHNGKVARVAEALGMSRTTLWRKMKKLDLDSQRLAIEE</sequence>
<dbReference type="Pfam" id="PF14532">
    <property type="entry name" value="Sigma54_activ_2"/>
    <property type="match status" value="1"/>
</dbReference>
<dbReference type="Pfam" id="PF25601">
    <property type="entry name" value="AAA_lid_14"/>
    <property type="match status" value="1"/>
</dbReference>
<keyword evidence="4" id="KW-0238">DNA-binding</keyword>
<dbReference type="SUPFAM" id="SSF46689">
    <property type="entry name" value="Homeodomain-like"/>
    <property type="match status" value="1"/>
</dbReference>
<dbReference type="InterPro" id="IPR029016">
    <property type="entry name" value="GAF-like_dom_sf"/>
</dbReference>